<accession>A0AAV9U6J1</accession>
<name>A0AAV9U6J1_9PEZI</name>
<keyword evidence="2" id="KW-1185">Reference proteome</keyword>
<reference evidence="1 2" key="1">
    <citation type="submission" date="2019-10" db="EMBL/GenBank/DDBJ databases">
        <authorList>
            <person name="Palmer J.M."/>
        </authorList>
    </citation>
    <scope>NUCLEOTIDE SEQUENCE [LARGE SCALE GENOMIC DNA]</scope>
    <source>
        <strain evidence="1 2">TWF696</strain>
    </source>
</reference>
<gene>
    <name evidence="1" type="ORF">TWF696_002667</name>
</gene>
<protein>
    <submittedName>
        <fullName evidence="1">Uncharacterized protein</fullName>
    </submittedName>
</protein>
<proteinExistence type="predicted"/>
<comment type="caution">
    <text evidence="1">The sequence shown here is derived from an EMBL/GenBank/DDBJ whole genome shotgun (WGS) entry which is preliminary data.</text>
</comment>
<evidence type="ECO:0000313" key="2">
    <source>
        <dbReference type="Proteomes" id="UP001375240"/>
    </source>
</evidence>
<evidence type="ECO:0000313" key="1">
    <source>
        <dbReference type="EMBL" id="KAK6334165.1"/>
    </source>
</evidence>
<dbReference type="EMBL" id="JAVHNQ010000013">
    <property type="protein sequence ID" value="KAK6334165.1"/>
    <property type="molecule type" value="Genomic_DNA"/>
</dbReference>
<sequence>MYCLHAVAKVQEIRVSIDRANLRSVHSHIRHEIYHSDNISSVVHNTSYPHTGNTIVQRRRRTPIVRRRIYVNKAKQMSIPVEPALVPPQLTAVHMTDECTNTYTGINYTGDGIVVYLKLQTGMQPFSLCEEWTLATALEKIHRWLYEIGYLSGSDTCDLQFDHTSARELVLLLSRTQQPQETLLVGHVFYGTEMLDVRICEVADVVADMACGDDELAMAGMKLAWIRARNERLRSAHPQVESQDGDVDGGELSAVVFVGVDEFRMVVVKRYVYAEGVVAMGGAGAGLDGCSWQRRRKRRGCGEVVEMDAAGGRCVVRDASTGTQRVLRYRPRRGLWIEEQL</sequence>
<dbReference type="AlphaFoldDB" id="A0AAV9U6J1"/>
<organism evidence="1 2">
    <name type="scientific">Orbilia brochopaga</name>
    <dbReference type="NCBI Taxonomy" id="3140254"/>
    <lineage>
        <taxon>Eukaryota</taxon>
        <taxon>Fungi</taxon>
        <taxon>Dikarya</taxon>
        <taxon>Ascomycota</taxon>
        <taxon>Pezizomycotina</taxon>
        <taxon>Orbiliomycetes</taxon>
        <taxon>Orbiliales</taxon>
        <taxon>Orbiliaceae</taxon>
        <taxon>Orbilia</taxon>
    </lineage>
</organism>
<dbReference type="Proteomes" id="UP001375240">
    <property type="component" value="Unassembled WGS sequence"/>
</dbReference>